<accession>W8T4G0</accession>
<evidence type="ECO:0000259" key="2">
    <source>
        <dbReference type="Pfam" id="PF04230"/>
    </source>
</evidence>
<dbReference type="STRING" id="1286171.EAL2_c04030"/>
<dbReference type="Gene3D" id="3.40.50.2000">
    <property type="entry name" value="Glycogen Phosphorylase B"/>
    <property type="match status" value="1"/>
</dbReference>
<evidence type="ECO:0000313" key="3">
    <source>
        <dbReference type="EMBL" id="AHM55705.1"/>
    </source>
</evidence>
<keyword evidence="1" id="KW-0472">Membrane</keyword>
<dbReference type="HOGENOM" id="CLU_039510_0_1_9"/>
<dbReference type="AlphaFoldDB" id="W8T4G0"/>
<dbReference type="GO" id="GO:0016740">
    <property type="term" value="F:transferase activity"/>
    <property type="evidence" value="ECO:0007669"/>
    <property type="project" value="UniProtKB-KW"/>
</dbReference>
<protein>
    <submittedName>
        <fullName evidence="3">Pyruvyl-transferase CsaB</fullName>
    </submittedName>
</protein>
<dbReference type="Proteomes" id="UP000019591">
    <property type="component" value="Chromosome"/>
</dbReference>
<dbReference type="PATRIC" id="fig|1286171.3.peg.345"/>
<dbReference type="EMBL" id="CP007452">
    <property type="protein sequence ID" value="AHM55705.1"/>
    <property type="molecule type" value="Genomic_DNA"/>
</dbReference>
<evidence type="ECO:0000256" key="1">
    <source>
        <dbReference type="SAM" id="Phobius"/>
    </source>
</evidence>
<dbReference type="InterPro" id="IPR007345">
    <property type="entry name" value="Polysacch_pyruvyl_Trfase"/>
</dbReference>
<evidence type="ECO:0000313" key="4">
    <source>
        <dbReference type="Proteomes" id="UP000019591"/>
    </source>
</evidence>
<dbReference type="PANTHER" id="PTHR36836:SF1">
    <property type="entry name" value="COLANIC ACID BIOSYNTHESIS PROTEIN WCAK"/>
    <property type="match status" value="1"/>
</dbReference>
<keyword evidence="1" id="KW-1133">Transmembrane helix</keyword>
<feature type="transmembrane region" description="Helical" evidence="1">
    <location>
        <begin position="286"/>
        <end position="304"/>
    </location>
</feature>
<dbReference type="InterPro" id="IPR019896">
    <property type="entry name" value="Polysacch_pyruvyl_Trfase_CsaB"/>
</dbReference>
<dbReference type="PANTHER" id="PTHR36836">
    <property type="entry name" value="COLANIC ACID BIOSYNTHESIS PROTEIN WCAK"/>
    <property type="match status" value="1"/>
</dbReference>
<dbReference type="Pfam" id="PF04230">
    <property type="entry name" value="PS_pyruv_trans"/>
    <property type="match status" value="1"/>
</dbReference>
<dbReference type="eggNOG" id="COG2327">
    <property type="taxonomic scope" value="Bacteria"/>
</dbReference>
<name>W8T4G0_PEPAC</name>
<dbReference type="NCBIfam" id="TIGR03609">
    <property type="entry name" value="S_layer_CsaB"/>
    <property type="match status" value="1"/>
</dbReference>
<dbReference type="KEGG" id="eac:EAL2_c04030"/>
<organism evidence="3 4">
    <name type="scientific">Peptoclostridium acidaminophilum DSM 3953</name>
    <dbReference type="NCBI Taxonomy" id="1286171"/>
    <lineage>
        <taxon>Bacteria</taxon>
        <taxon>Bacillati</taxon>
        <taxon>Bacillota</taxon>
        <taxon>Clostridia</taxon>
        <taxon>Peptostreptococcales</taxon>
        <taxon>Peptoclostridiaceae</taxon>
        <taxon>Peptoclostridium</taxon>
    </lineage>
</organism>
<dbReference type="SUPFAM" id="SSF53756">
    <property type="entry name" value="UDP-Glycosyltransferase/glycogen phosphorylase"/>
    <property type="match status" value="1"/>
</dbReference>
<proteinExistence type="predicted"/>
<keyword evidence="3" id="KW-0808">Transferase</keyword>
<keyword evidence="4" id="KW-1185">Reference proteome</keyword>
<gene>
    <name evidence="3" type="primary">csaB</name>
    <name evidence="3" type="ORF">EAL2_c04030</name>
</gene>
<sequence>MFKGEKRMRRVLVSGYYGFNNAGDEAILKALIEGIRGAQDECEIVVLSQHPRFTAQKHNVKSAMRMNIFRLLWEIKKCDLLISGGGSLLQDVTSKRSILYYLAIIYAAKLMGKSVMIYSQGIGPVSRSSNRRFLKKALSMVDFINVRDEKSKSELQEMGIDNEILVTADAVFGMSRPSLDKGAAAIERLNIKKGKRLVGISMRPWKDNDEISEKFSQLCKSMAAEQGCEIVLLPFHFYSDLEIMDMVYQKLDSETRKSVHVLREYLHVEDYLSLIGNLDMFIGMRLHGLIFSVLMGVPVVGISYDPKIDSFMSSIGKKSTTDVLNLNFNDIINEVEKILLNFDTEKGLMDSRAIELSAKVKNHNMALGKLIKSSGQRWDSIEKAEDSRRANRQS</sequence>
<keyword evidence="1" id="KW-0812">Transmembrane</keyword>
<feature type="domain" description="Polysaccharide pyruvyl transferase" evidence="2">
    <location>
        <begin position="21"/>
        <end position="306"/>
    </location>
</feature>
<reference evidence="3 4" key="1">
    <citation type="journal article" date="2014" name="Genome Announc.">
        <title>Complete Genome Sequence of Amino Acid-Utilizing Eubacterium acidaminophilum al-2 (DSM 3953).</title>
        <authorList>
            <person name="Poehlein A."/>
            <person name="Andreesen J.R."/>
            <person name="Daniel R."/>
        </authorList>
    </citation>
    <scope>NUCLEOTIDE SEQUENCE [LARGE SCALE GENOMIC DNA]</scope>
    <source>
        <strain evidence="3 4">DSM 3953</strain>
    </source>
</reference>